<feature type="region of interest" description="Disordered" evidence="4">
    <location>
        <begin position="59"/>
        <end position="118"/>
    </location>
</feature>
<evidence type="ECO:0000256" key="5">
    <source>
        <dbReference type="SAM" id="SignalP"/>
    </source>
</evidence>
<feature type="signal peptide" evidence="5">
    <location>
        <begin position="1"/>
        <end position="23"/>
    </location>
</feature>
<organism evidence="7 8">
    <name type="scientific">Planobispora longispora</name>
    <dbReference type="NCBI Taxonomy" id="28887"/>
    <lineage>
        <taxon>Bacteria</taxon>
        <taxon>Bacillati</taxon>
        <taxon>Actinomycetota</taxon>
        <taxon>Actinomycetes</taxon>
        <taxon>Streptosporangiales</taxon>
        <taxon>Streptosporangiaceae</taxon>
        <taxon>Planobispora</taxon>
    </lineage>
</organism>
<keyword evidence="1 5" id="KW-0732">Signal</keyword>
<evidence type="ECO:0000256" key="3">
    <source>
        <dbReference type="ARBA" id="ARBA00023157"/>
    </source>
</evidence>
<dbReference type="InterPro" id="IPR045351">
    <property type="entry name" value="DUF6531"/>
</dbReference>
<dbReference type="InterPro" id="IPR056823">
    <property type="entry name" value="TEN-like_YD-shell"/>
</dbReference>
<dbReference type="InterPro" id="IPR006558">
    <property type="entry name" value="LamG-like"/>
</dbReference>
<feature type="region of interest" description="Disordered" evidence="4">
    <location>
        <begin position="2380"/>
        <end position="2407"/>
    </location>
</feature>
<feature type="region of interest" description="Disordered" evidence="4">
    <location>
        <begin position="1431"/>
        <end position="1453"/>
    </location>
</feature>
<dbReference type="InterPro" id="IPR013320">
    <property type="entry name" value="ConA-like_dom_sf"/>
</dbReference>
<keyword evidence="2" id="KW-0677">Repeat</keyword>
<dbReference type="Gene3D" id="2.60.120.200">
    <property type="match status" value="2"/>
</dbReference>
<proteinExistence type="predicted"/>
<dbReference type="InterPro" id="IPR031325">
    <property type="entry name" value="RHS_repeat"/>
</dbReference>
<feature type="compositionally biased region" description="Basic and acidic residues" evidence="4">
    <location>
        <begin position="62"/>
        <end position="72"/>
    </location>
</feature>
<dbReference type="NCBIfam" id="TIGR01643">
    <property type="entry name" value="YD_repeat_2x"/>
    <property type="match status" value="7"/>
</dbReference>
<sequence length="2799" mass="301350">MTAVLGVIMTPGLLMLHSQPVTAAMKSTTQVLAPPDTPDQLTGSARGLVSLVDSAATTTSVEVKDTGKDAARPKQALPVEERFTEERPASQEMPKTPDEGASAAPGQPAAGKDSSKTKLSVTTAAFERRIQRQEATDARASAALASLTEWCDDYPWWDSTRSYRYGDKVYFNGQIWEALAISTQAGHMPNSWSGQWLDRGACRSHQSPSVSLSQPAEQALVETRTPTLRAYGHSNDSYSIAVRYQFTVCDSEAMTGSGCTTSETMTPGTWRDAAWKVPAGKLVWSKQYWWKVTATDTSNSMSTTSSKRSFTTGVRQPVIGSQLSARGVDGQEFHQMAGNYTTAATDLSVPVAGPPLSVTRSYNSLDVRTDGIFGAGWSTRWDMKLVREVRGDLVTALVTYPDGRQVRFAANGDGSFQPPPGMYATLAQTEGGWRLMDKSATSYLFDAQGRVVKITDARGRAQELTYNAEGKLDKAVGVGDRSLTFTWTGAHVSAVSSDPVDGKAIVWTYHYEGDRLTAVCAPIAAPNCTRYAYGSGSLYRSSVLDAEPYGYWRLGEAHSSAAVDLGAGAGNASYVNKTGGSIAYGKPGALAGTPDTAIELTSAAVRLPNHALANVGDHASVQLWFKTAGAGVLMAASATDASLLNGPMLYVGTDGKLYGSFAPTGTPMASAGAVNDNQWHQVTLTVAGDQQALYLDGQQIGTLTQAVSTWRPYAEVGAGSITQGSAPGLPAGSGSQDFAFRGQVDEIAVYGKSLTATEVAVHHAARTEAAHKMATITLPSGRVWMSTAYDAGSERVVSHTDAQGGTWKIGAPQYDRATGTSTVTVTDPKNGTLSYVYDAWRGYRLVNRVDQLGKVTAFDYDTGGFPAKRTDPNGNSIEVANDARGNTIAVKTCRVVGNCQTKHRSFYRNSTDDFDPRNDRMVTARDARSVNATDNTYATQWEYTDHGEVAKITTPATPDFPAGRSATYTYTDGTEAAIGGGITPGGLRASVKDSNGNETSYRYTVAGGLAEETTPSGLKVKYEYDALGRLMVRTEVTTAYPDGVSTRFTYNALGQVLTTTAPGVKNEITGVTHTAQTRYAYDSDGNTLSESIIDLTGGDVERTITYTYDVAGRVESATGPEGSVIRTTWDVTGSRASTTDAMGTVVTYTYTKRGELASTTLKNWTGSPVAQHAPQDVILESFAYDPGGRLATQADAMGRKTSYTYFADNRVSQVIADDVRLNGSTTATDVVLQANTYDAAGNVTRRVTGGGQVVVENAYDAASWMTSTTFDPATLKRKTSYAYDAVGNITKKTFTGAGNDRVEAVEYAYNPLGQVIRQTVENGEADLVSSWTYDERGLLVEEIDPRGNTSDASQADFATTLRYDVLGRLVEMISPQVTIEKHGTAITGQPSVKHGYNSVGLETHIVDAEGRIVTSAFDRAGQLISTTGASYSAPDLDAGSGSNPAGGEVGSWKMEEGTGTELADGSGHGRGATLTGSIAWSEGKIGRGVTFDAGTHALTAAAVLRTDQSYTVSAWAKLSRGDVSSAVVSQDGAVNSAFKLAYSSGDKKWRLAAYAADATGSGESKAVSSQEAKIGVWTHLTGIYDAQARKLRLYEDGELVAESDYTSNWNATGGLLIGRTKFDGAYQHSFRGTLDEVRAYDKVLSADQVRTLTATTTPKVSYNYDAAGRIIKVTDPRGYVTSTEYDALGRPVRMTEPGASGPGSIYTVEYDLLGEQLAAVGPTGARAEATYDDLGRTITQTVIERTPTTAAFTTTFSYDTAGNLTKAVAPGNKTASYTVNAAGQITATIDANSNVATATYDALGRTVKATDALGNAAEATYDLAGRQISAKNLDASGTVLRTVGLGYDAAGHQISHTSGEGHVTRQEYDALGRMTKLIEPISADKSITTTFGYDASGARTRLTDGRGNTTWTTYNSLGLVESVSEPPTAAHPNAAERTWTQVYDVVGNNITTLQPGGVRIDRQFDHLNRVVKQTGTGAAINTSARTFAYDATGRLSSIGDYSLVYNDRGLLTQLTKANSQVAAYSYDALGNLTQRIDPTGTADFTWDAGNRLKSADDPVTGRNWTYNYDTANRLTSLTSANPANTQTFAYDALDRLTTQTLTGSSGDELAKIVYEWDKDDRLTAKTTSGTAGRGSNIYSYDRSDRLTSWTDPDGKTVGYVWDEAGNRIKAGEQSFVYDERNRLLSGGGTDYTYTPRGTVATETKAGVTKDLIFDAFDRLITDGESSYGYDALSRLTSRTKGTTQQRFAYSGLSNDLSVIVDGGGVVQAKYGRDPLGGLLGLAEGGNPALGVLSDLHGDVVGTFSGAALTDSIAYDPFGQVTHTSGSKRLLGYQGEYTDPDTGKVNMHARWYQPSTGSFASRDNWTLTPNPSVQANRYTYGNANPLSNTDPSGHSAVETYTGDPQSREAGWQSFDLNGYLVDYYEMTRRLSRWSRPINSVGPNYAWEHHYYDGHFKDPVTQEERDWYNENFGDWTRFPLFGEDEAKRIGVMENGREVDQANYWDSNTSEEVRMAYIKRWSPEMSERELAYTWTAVGGLNSLDPKKVVVAAGGAAYYKVSYSKTLVKFKNYSYFKHVLKYWRTIKRAASNHGINKNILAAVIMWESNDEHIKKYGIAGEAFASVYSDSKKKKNGGWGASVGISQLELYKARMMLQKHYGSKTNKWDPGKARLGDVLEKMLDPNMAIHLAAAWMAHLKQNVWFYKKDANGKKYKHYLDDKEAAIAYCGCSGVTVHNPGSGNTKIDISDFQTWAESGFQDGSLDVTNPAPGIKRRRELEELWAPGGAVEQYWHCISIGWDNCH</sequence>
<dbReference type="Pfam" id="PF20148">
    <property type="entry name" value="DUF6531"/>
    <property type="match status" value="1"/>
</dbReference>
<keyword evidence="3" id="KW-1015">Disulfide bond</keyword>
<evidence type="ECO:0000313" key="7">
    <source>
        <dbReference type="EMBL" id="GIH79821.1"/>
    </source>
</evidence>
<dbReference type="PANTHER" id="PTHR32305">
    <property type="match status" value="1"/>
</dbReference>
<feature type="domain" description="WW" evidence="6">
    <location>
        <begin position="2410"/>
        <end position="2435"/>
    </location>
</feature>
<dbReference type="InterPro" id="IPR050708">
    <property type="entry name" value="T6SS_VgrG/RHS"/>
</dbReference>
<feature type="compositionally biased region" description="Basic and acidic residues" evidence="4">
    <location>
        <begin position="79"/>
        <end position="89"/>
    </location>
</feature>
<dbReference type="PANTHER" id="PTHR32305:SF15">
    <property type="entry name" value="PROTEIN RHSA-RELATED"/>
    <property type="match status" value="1"/>
</dbReference>
<feature type="compositionally biased region" description="Polar residues" evidence="4">
    <location>
        <begin position="2380"/>
        <end position="2391"/>
    </location>
</feature>
<dbReference type="InterPro" id="IPR006530">
    <property type="entry name" value="YD"/>
</dbReference>
<evidence type="ECO:0000256" key="1">
    <source>
        <dbReference type="ARBA" id="ARBA00022729"/>
    </source>
</evidence>
<evidence type="ECO:0000313" key="8">
    <source>
        <dbReference type="Proteomes" id="UP000616724"/>
    </source>
</evidence>
<dbReference type="Gene3D" id="2.10.10.20">
    <property type="entry name" value="Carbohydrate-binding module superfamily 5/12"/>
    <property type="match status" value="1"/>
</dbReference>
<dbReference type="Gene3D" id="2.180.10.10">
    <property type="entry name" value="RHS repeat-associated core"/>
    <property type="match status" value="4"/>
</dbReference>
<evidence type="ECO:0000259" key="6">
    <source>
        <dbReference type="PROSITE" id="PS01159"/>
    </source>
</evidence>
<gene>
    <name evidence="7" type="ORF">Plo01_62500</name>
</gene>
<dbReference type="Gene3D" id="1.10.530.10">
    <property type="match status" value="1"/>
</dbReference>
<dbReference type="Pfam" id="PF05593">
    <property type="entry name" value="RHS_repeat"/>
    <property type="match status" value="6"/>
</dbReference>
<evidence type="ECO:0000256" key="4">
    <source>
        <dbReference type="SAM" id="MobiDB-lite"/>
    </source>
</evidence>
<protein>
    <recommendedName>
        <fullName evidence="6">WW domain-containing protein</fullName>
    </recommendedName>
</protein>
<dbReference type="NCBIfam" id="TIGR03696">
    <property type="entry name" value="Rhs_assc_core"/>
    <property type="match status" value="1"/>
</dbReference>
<comment type="caution">
    <text evidence="7">The sequence shown here is derived from an EMBL/GenBank/DDBJ whole genome shotgun (WGS) entry which is preliminary data.</text>
</comment>
<dbReference type="InterPro" id="IPR022385">
    <property type="entry name" value="Rhs_assc_core"/>
</dbReference>
<dbReference type="PROSITE" id="PS01159">
    <property type="entry name" value="WW_DOMAIN_1"/>
    <property type="match status" value="1"/>
</dbReference>
<keyword evidence="8" id="KW-1185">Reference proteome</keyword>
<dbReference type="SUPFAM" id="SSF49899">
    <property type="entry name" value="Concanavalin A-like lectins/glucanases"/>
    <property type="match status" value="2"/>
</dbReference>
<dbReference type="EMBL" id="BOOH01000052">
    <property type="protein sequence ID" value="GIH79821.1"/>
    <property type="molecule type" value="Genomic_DNA"/>
</dbReference>
<dbReference type="Pfam" id="PF25023">
    <property type="entry name" value="TEN_YD-shell"/>
    <property type="match status" value="2"/>
</dbReference>
<dbReference type="Pfam" id="PF13385">
    <property type="entry name" value="Laminin_G_3"/>
    <property type="match status" value="2"/>
</dbReference>
<dbReference type="Proteomes" id="UP000616724">
    <property type="component" value="Unassembled WGS sequence"/>
</dbReference>
<dbReference type="InterPro" id="IPR001202">
    <property type="entry name" value="WW_dom"/>
</dbReference>
<accession>A0A8J3RTD8</accession>
<evidence type="ECO:0000256" key="2">
    <source>
        <dbReference type="ARBA" id="ARBA00022737"/>
    </source>
</evidence>
<name>A0A8J3RTD8_9ACTN</name>
<feature type="chain" id="PRO_5035292881" description="WW domain-containing protein" evidence="5">
    <location>
        <begin position="24"/>
        <end position="2799"/>
    </location>
</feature>
<reference evidence="7 8" key="1">
    <citation type="submission" date="2021-01" db="EMBL/GenBank/DDBJ databases">
        <title>Whole genome shotgun sequence of Planobispora longispora NBRC 13918.</title>
        <authorList>
            <person name="Komaki H."/>
            <person name="Tamura T."/>
        </authorList>
    </citation>
    <scope>NUCLEOTIDE SEQUENCE [LARGE SCALE GENOMIC DNA]</scope>
    <source>
        <strain evidence="7 8">NBRC 13918</strain>
    </source>
</reference>
<dbReference type="SMART" id="SM00560">
    <property type="entry name" value="LamGL"/>
    <property type="match status" value="1"/>
</dbReference>
<feature type="compositionally biased region" description="Low complexity" evidence="4">
    <location>
        <begin position="100"/>
        <end position="111"/>
    </location>
</feature>